<keyword evidence="1" id="KW-0732">Signal</keyword>
<proteinExistence type="predicted"/>
<evidence type="ECO:0000256" key="1">
    <source>
        <dbReference type="SAM" id="SignalP"/>
    </source>
</evidence>
<dbReference type="EMBL" id="VSRR010039851">
    <property type="protein sequence ID" value="MPC74852.1"/>
    <property type="molecule type" value="Genomic_DNA"/>
</dbReference>
<evidence type="ECO:0008006" key="4">
    <source>
        <dbReference type="Google" id="ProtNLM"/>
    </source>
</evidence>
<organism evidence="2 3">
    <name type="scientific">Portunus trituberculatus</name>
    <name type="common">Swimming crab</name>
    <name type="synonym">Neptunus trituberculatus</name>
    <dbReference type="NCBI Taxonomy" id="210409"/>
    <lineage>
        <taxon>Eukaryota</taxon>
        <taxon>Metazoa</taxon>
        <taxon>Ecdysozoa</taxon>
        <taxon>Arthropoda</taxon>
        <taxon>Crustacea</taxon>
        <taxon>Multicrustacea</taxon>
        <taxon>Malacostraca</taxon>
        <taxon>Eumalacostraca</taxon>
        <taxon>Eucarida</taxon>
        <taxon>Decapoda</taxon>
        <taxon>Pleocyemata</taxon>
        <taxon>Brachyura</taxon>
        <taxon>Eubrachyura</taxon>
        <taxon>Portunoidea</taxon>
        <taxon>Portunidae</taxon>
        <taxon>Portuninae</taxon>
        <taxon>Portunus</taxon>
    </lineage>
</organism>
<sequence>MVVVVVEVALASFLDVVAGIVVGDGGGGGVAVLVIVVTDGSGYGNIAFMIGGGRGSEGMAEGVCSDGGGGGSGASVGGSSAGDWRVAFQCDTKLG</sequence>
<comment type="caution">
    <text evidence="2">The sequence shown here is derived from an EMBL/GenBank/DDBJ whole genome shotgun (WGS) entry which is preliminary data.</text>
</comment>
<dbReference type="Proteomes" id="UP000324222">
    <property type="component" value="Unassembled WGS sequence"/>
</dbReference>
<evidence type="ECO:0000313" key="2">
    <source>
        <dbReference type="EMBL" id="MPC74852.1"/>
    </source>
</evidence>
<reference evidence="2 3" key="1">
    <citation type="submission" date="2019-05" db="EMBL/GenBank/DDBJ databases">
        <title>Another draft genome of Portunus trituberculatus and its Hox gene families provides insights of decapod evolution.</title>
        <authorList>
            <person name="Jeong J.-H."/>
            <person name="Song I."/>
            <person name="Kim S."/>
            <person name="Choi T."/>
            <person name="Kim D."/>
            <person name="Ryu S."/>
            <person name="Kim W."/>
        </authorList>
    </citation>
    <scope>NUCLEOTIDE SEQUENCE [LARGE SCALE GENOMIC DNA]</scope>
    <source>
        <tissue evidence="2">Muscle</tissue>
    </source>
</reference>
<keyword evidence="3" id="KW-1185">Reference proteome</keyword>
<name>A0A5B7HU04_PORTR</name>
<protein>
    <recommendedName>
        <fullName evidence="4">Secreted protein</fullName>
    </recommendedName>
</protein>
<evidence type="ECO:0000313" key="3">
    <source>
        <dbReference type="Proteomes" id="UP000324222"/>
    </source>
</evidence>
<feature type="chain" id="PRO_5022946337" description="Secreted protein" evidence="1">
    <location>
        <begin position="20"/>
        <end position="95"/>
    </location>
</feature>
<gene>
    <name evidence="2" type="ORF">E2C01_069229</name>
</gene>
<feature type="signal peptide" evidence="1">
    <location>
        <begin position="1"/>
        <end position="19"/>
    </location>
</feature>
<accession>A0A5B7HU04</accession>
<dbReference type="AlphaFoldDB" id="A0A5B7HU04"/>